<dbReference type="InterPro" id="IPR036866">
    <property type="entry name" value="RibonucZ/Hydroxyglut_hydro"/>
</dbReference>
<name>A0A6N3K0K9_9ACTN</name>
<evidence type="ECO:0000313" key="2">
    <source>
        <dbReference type="EMBL" id="AXH91150.1"/>
    </source>
</evidence>
<protein>
    <submittedName>
        <fullName evidence="2">MBL fold metallo-hydrolase</fullName>
    </submittedName>
</protein>
<dbReference type="CDD" id="cd07716">
    <property type="entry name" value="RNaseZ_short-form-like_MBL-fold"/>
    <property type="match status" value="1"/>
</dbReference>
<reference evidence="2 3" key="1">
    <citation type="submission" date="2018-07" db="EMBL/GenBank/DDBJ databases">
        <authorList>
            <person name="Ye Y."/>
        </authorList>
    </citation>
    <scope>NUCLEOTIDE SEQUENCE [LARGE SCALE GENOMIC DNA]</scope>
    <source>
        <strain evidence="3">H14(2018)</strain>
    </source>
</reference>
<reference evidence="2 3" key="2">
    <citation type="submission" date="2018-08" db="EMBL/GenBank/DDBJ databases">
        <title>Streptomyces kandeliansis sp. nov., an endophytic bacterium isolated from mangrove plant.</title>
        <authorList>
            <person name="Wang R."/>
        </authorList>
    </citation>
    <scope>NUCLEOTIDE SEQUENCE [LARGE SCALE GENOMIC DNA]</scope>
    <source>
        <strain evidence="3">H14(2018)</strain>
    </source>
</reference>
<dbReference type="SMART" id="SM00849">
    <property type="entry name" value="Lactamase_B"/>
    <property type="match status" value="1"/>
</dbReference>
<dbReference type="Gene3D" id="3.60.15.10">
    <property type="entry name" value="Ribonuclease Z/Hydroxyacylglutathione hydrolase-like"/>
    <property type="match status" value="1"/>
</dbReference>
<gene>
    <name evidence="2" type="ORF">DVH21_15065</name>
</gene>
<dbReference type="RefSeq" id="WP_114919676.1">
    <property type="nucleotide sequence ID" value="NZ_CP031263.1"/>
</dbReference>
<dbReference type="EMBL" id="CP031263">
    <property type="protein sequence ID" value="AXH91150.1"/>
    <property type="molecule type" value="Genomic_DNA"/>
</dbReference>
<evidence type="ECO:0000259" key="1">
    <source>
        <dbReference type="SMART" id="SM00849"/>
    </source>
</evidence>
<sequence>MRTTVLGGLGAFPTAHQACAGFLVEHDGFRLLIDPGYATLQPLLALTRAEHVDTVYVSHGHPDHCADLQPLVRARVLANRSGPPLPVYAPTGSLAGLLAIDEPGLLEPGYRLTGFTPGETLRLGPYEGRTFALPHWVPNAGARFSAAGLVLAYTGDTGPSPALVELARDADLLIAEATYPDDIPQRHEGNLSSAVEVGRYAAEAGVRRLLLTHLWPGTEPREALAAVRRGFAGPVEVAAPGLTVTVGR</sequence>
<dbReference type="PANTHER" id="PTHR46018">
    <property type="entry name" value="ZINC PHOSPHODIESTERASE ELAC PROTEIN 1"/>
    <property type="match status" value="1"/>
</dbReference>
<dbReference type="Proteomes" id="UP000253958">
    <property type="component" value="Chromosome"/>
</dbReference>
<dbReference type="InterPro" id="IPR001279">
    <property type="entry name" value="Metallo-B-lactamas"/>
</dbReference>
<dbReference type="SUPFAM" id="SSF56281">
    <property type="entry name" value="Metallo-hydrolase/oxidoreductase"/>
    <property type="match status" value="1"/>
</dbReference>
<organism evidence="2 3">
    <name type="scientific">Micromonospora aurantiaca</name>
    <name type="common">nom. illeg.</name>
    <dbReference type="NCBI Taxonomy" id="47850"/>
    <lineage>
        <taxon>Bacteria</taxon>
        <taxon>Bacillati</taxon>
        <taxon>Actinomycetota</taxon>
        <taxon>Actinomycetes</taxon>
        <taxon>Micromonosporales</taxon>
        <taxon>Micromonosporaceae</taxon>
        <taxon>Micromonospora</taxon>
    </lineage>
</organism>
<feature type="domain" description="Metallo-beta-lactamase" evidence="1">
    <location>
        <begin position="18"/>
        <end position="213"/>
    </location>
</feature>
<proteinExistence type="predicted"/>
<dbReference type="PANTHER" id="PTHR46018:SF4">
    <property type="entry name" value="METALLO-HYDROLASE YHFI-RELATED"/>
    <property type="match status" value="1"/>
</dbReference>
<accession>A0A6N3K0K9</accession>
<evidence type="ECO:0000313" key="3">
    <source>
        <dbReference type="Proteomes" id="UP000253958"/>
    </source>
</evidence>
<dbReference type="Pfam" id="PF12706">
    <property type="entry name" value="Lactamase_B_2"/>
    <property type="match status" value="1"/>
</dbReference>
<keyword evidence="2" id="KW-0378">Hydrolase</keyword>
<dbReference type="GO" id="GO:0042781">
    <property type="term" value="F:3'-tRNA processing endoribonuclease activity"/>
    <property type="evidence" value="ECO:0007669"/>
    <property type="project" value="TreeGrafter"/>
</dbReference>
<dbReference type="AlphaFoldDB" id="A0A6N3K0K9"/>